<protein>
    <submittedName>
        <fullName evidence="4">Maturation and nuclear export of 40S ribosomal subunits interacting protein</fullName>
    </submittedName>
</protein>
<evidence type="ECO:0000256" key="1">
    <source>
        <dbReference type="ARBA" id="ARBA00007797"/>
    </source>
</evidence>
<dbReference type="InterPro" id="IPR005612">
    <property type="entry name" value="CCAAT-binding_factor"/>
</dbReference>
<dbReference type="InterPro" id="IPR027193">
    <property type="entry name" value="Noc4"/>
</dbReference>
<organism evidence="4 5">
    <name type="scientific">Saxophila tyrrhenica</name>
    <dbReference type="NCBI Taxonomy" id="1690608"/>
    <lineage>
        <taxon>Eukaryota</taxon>
        <taxon>Fungi</taxon>
        <taxon>Dikarya</taxon>
        <taxon>Ascomycota</taxon>
        <taxon>Pezizomycotina</taxon>
        <taxon>Dothideomycetes</taxon>
        <taxon>Dothideomycetidae</taxon>
        <taxon>Mycosphaerellales</taxon>
        <taxon>Extremaceae</taxon>
        <taxon>Saxophila</taxon>
    </lineage>
</organism>
<comment type="similarity">
    <text evidence="1">Belongs to the CBF/MAK21 family.</text>
</comment>
<comment type="caution">
    <text evidence="4">The sequence shown here is derived from an EMBL/GenBank/DDBJ whole genome shotgun (WGS) entry which is preliminary data.</text>
</comment>
<dbReference type="AlphaFoldDB" id="A0AAV9PLA2"/>
<reference evidence="4 5" key="1">
    <citation type="submission" date="2023-08" db="EMBL/GenBank/DDBJ databases">
        <title>Black Yeasts Isolated from many extreme environments.</title>
        <authorList>
            <person name="Coleine C."/>
            <person name="Stajich J.E."/>
            <person name="Selbmann L."/>
        </authorList>
    </citation>
    <scope>NUCLEOTIDE SEQUENCE [LARGE SCALE GENOMIC DNA]</scope>
    <source>
        <strain evidence="4 5">CCFEE 5935</strain>
    </source>
</reference>
<accession>A0AAV9PLA2</accession>
<sequence length="561" mass="64064">MPGVIAPPNGAAKRKRTDGSTSRANGTKPRKAPKTIVHSDSTQADVLLLEEQILESREHYNNIVELQSILSNVEKKPKSATLAAVALCRVLCRLIAREQLVRRKEDTEADVQVVQWLKQRQRDYVESLTGWIGSPDASRESTALTLLMRVVKEETSQESRRSEQAWRTDRSTFYMLVKALLEATDAEAARVEFVEKYVEEHDDVRFFTMLAIKQFFAMDANRTQTNADNAVDLLSKIEGVLDSQEQLEDWYGQPPQPESHQLLSLSNHRKVAQECWLSVFRSPLTASNRKTILNIITPQILPWFPNRMEVLADFLTDSFNEGGSLSLLALSGIFKLMTERNLDYPEFYTKLYSLLDEEVMYSRHRSRFFRLLDQFMSSSHLPAAMVASFIKRLSRLSLQAPPGAIVWVVPWVYNMLKRHPSCTFMLHRPYHPAHAIYSTNPDYMESGMDDPFSMSDPDPMTTNAIDSSLWELHTLQDHWHPNVATLAKILGEQFTKRDYALEDFLDHGYATLVEAELGKEMKRRVEVEWEIPKRIVTAEGEREGLNALGGLLKSAMDAQEV</sequence>
<dbReference type="PANTHER" id="PTHR12455:SF0">
    <property type="entry name" value="NUCLEOLAR COMPLEX PROTEIN 4 HOMOLOG"/>
    <property type="match status" value="1"/>
</dbReference>
<dbReference type="Proteomes" id="UP001337655">
    <property type="component" value="Unassembled WGS sequence"/>
</dbReference>
<dbReference type="GO" id="GO:0030692">
    <property type="term" value="C:Noc4p-Nop14p complex"/>
    <property type="evidence" value="ECO:0007669"/>
    <property type="project" value="TreeGrafter"/>
</dbReference>
<feature type="domain" description="CCAAT-binding factor" evidence="3">
    <location>
        <begin position="326"/>
        <end position="487"/>
    </location>
</feature>
<dbReference type="Pfam" id="PF03914">
    <property type="entry name" value="CBF"/>
    <property type="match status" value="1"/>
</dbReference>
<dbReference type="EMBL" id="JAVRRT010000002">
    <property type="protein sequence ID" value="KAK5174077.1"/>
    <property type="molecule type" value="Genomic_DNA"/>
</dbReference>
<gene>
    <name evidence="4" type="primary">NOC4</name>
    <name evidence="4" type="ORF">LTR77_001157</name>
</gene>
<evidence type="ECO:0000259" key="3">
    <source>
        <dbReference type="Pfam" id="PF03914"/>
    </source>
</evidence>
<evidence type="ECO:0000256" key="2">
    <source>
        <dbReference type="SAM" id="MobiDB-lite"/>
    </source>
</evidence>
<dbReference type="GO" id="GO:0042254">
    <property type="term" value="P:ribosome biogenesis"/>
    <property type="evidence" value="ECO:0007669"/>
    <property type="project" value="InterPro"/>
</dbReference>
<dbReference type="GeneID" id="89922505"/>
<evidence type="ECO:0000313" key="4">
    <source>
        <dbReference type="EMBL" id="KAK5174077.1"/>
    </source>
</evidence>
<dbReference type="RefSeq" id="XP_064662746.1">
    <property type="nucleotide sequence ID" value="XM_064798419.1"/>
</dbReference>
<name>A0AAV9PLA2_9PEZI</name>
<dbReference type="GO" id="GO:0032040">
    <property type="term" value="C:small-subunit processome"/>
    <property type="evidence" value="ECO:0007669"/>
    <property type="project" value="TreeGrafter"/>
</dbReference>
<evidence type="ECO:0000313" key="5">
    <source>
        <dbReference type="Proteomes" id="UP001337655"/>
    </source>
</evidence>
<proteinExistence type="inferred from homology"/>
<keyword evidence="5" id="KW-1185">Reference proteome</keyword>
<feature type="region of interest" description="Disordered" evidence="2">
    <location>
        <begin position="1"/>
        <end position="34"/>
    </location>
</feature>
<dbReference type="PANTHER" id="PTHR12455">
    <property type="entry name" value="NUCLEOLAR COMPLEX PROTEIN 4"/>
    <property type="match status" value="1"/>
</dbReference>